<dbReference type="InterPro" id="IPR002104">
    <property type="entry name" value="Integrase_catalytic"/>
</dbReference>
<accession>A0A5B3GID9</accession>
<comment type="similarity">
    <text evidence="1">Belongs to the 'phage' integrase family.</text>
</comment>
<dbReference type="GO" id="GO:0003677">
    <property type="term" value="F:DNA binding"/>
    <property type="evidence" value="ECO:0007669"/>
    <property type="project" value="UniProtKB-UniRule"/>
</dbReference>
<dbReference type="PROSITE" id="PS51900">
    <property type="entry name" value="CB"/>
    <property type="match status" value="1"/>
</dbReference>
<dbReference type="InterPro" id="IPR011010">
    <property type="entry name" value="DNA_brk_join_enz"/>
</dbReference>
<dbReference type="InterPro" id="IPR035386">
    <property type="entry name" value="Arm-DNA-bind_5"/>
</dbReference>
<feature type="domain" description="Core-binding (CB)" evidence="7">
    <location>
        <begin position="104"/>
        <end position="187"/>
    </location>
</feature>
<keyword evidence="3 5" id="KW-0238">DNA-binding</keyword>
<organism evidence="8 9">
    <name type="scientific">Alistipes shahii</name>
    <dbReference type="NCBI Taxonomy" id="328814"/>
    <lineage>
        <taxon>Bacteria</taxon>
        <taxon>Pseudomonadati</taxon>
        <taxon>Bacteroidota</taxon>
        <taxon>Bacteroidia</taxon>
        <taxon>Bacteroidales</taxon>
        <taxon>Rikenellaceae</taxon>
        <taxon>Alistipes</taxon>
    </lineage>
</organism>
<feature type="domain" description="Tyr recombinase" evidence="6">
    <location>
        <begin position="211"/>
        <end position="397"/>
    </location>
</feature>
<dbReference type="GO" id="GO:0015074">
    <property type="term" value="P:DNA integration"/>
    <property type="evidence" value="ECO:0007669"/>
    <property type="project" value="UniProtKB-KW"/>
</dbReference>
<dbReference type="CDD" id="cd01185">
    <property type="entry name" value="INTN1_C_like"/>
    <property type="match status" value="1"/>
</dbReference>
<dbReference type="InterPro" id="IPR025269">
    <property type="entry name" value="SAM-like_dom"/>
</dbReference>
<keyword evidence="2" id="KW-0229">DNA integration</keyword>
<dbReference type="Pfam" id="PF17293">
    <property type="entry name" value="Arm-DNA-bind_5"/>
    <property type="match status" value="1"/>
</dbReference>
<dbReference type="InterPro" id="IPR010998">
    <property type="entry name" value="Integrase_recombinase_N"/>
</dbReference>
<name>A0A5B3GID9_9BACT</name>
<dbReference type="Gene3D" id="1.10.150.130">
    <property type="match status" value="1"/>
</dbReference>
<comment type="caution">
    <text evidence="8">The sequence shown here is derived from an EMBL/GenBank/DDBJ whole genome shotgun (WGS) entry which is preliminary data.</text>
</comment>
<evidence type="ECO:0000256" key="1">
    <source>
        <dbReference type="ARBA" id="ARBA00008857"/>
    </source>
</evidence>
<sequence>MSTTIEVVCFKYKPLKNNEFPLRIRITKDRKTKYISLGVSVAPQYWDFDRNQPTLDCPDREYLEKLIANKLCECKGKVVELKSENREFTATTLKEQISKPVKAVTVGELFGQIIRELQDERRTGYATSVEQVYRSLLKFNKHLSVYFSDIDHLWLKRYELWLRRQGRAENTIGVRFRTLRMVFNQAIERGYAKMEQYPFKSYKVGKLHAETPKRAISKTEVKAVMDFPCEGRDFYTRFAIDLFSFSYLMGGINFADMANLTRQNIVDGRLVYRRQKTGKLLNLPIHSRAMEIIESYASGNIYLFPIYSKEHKTIQQKLNRHHKVITKVNRALAEIGRELKIPIKLTTYVARHSYATVLKRAGVPTSIISESLGHSSERVTQIYLDSFENERMNEAMQHLI</sequence>
<dbReference type="EMBL" id="VVXJ01000036">
    <property type="protein sequence ID" value="KAA2373260.1"/>
    <property type="molecule type" value="Genomic_DNA"/>
</dbReference>
<proteinExistence type="inferred from homology"/>
<evidence type="ECO:0000256" key="3">
    <source>
        <dbReference type="ARBA" id="ARBA00023125"/>
    </source>
</evidence>
<evidence type="ECO:0000256" key="2">
    <source>
        <dbReference type="ARBA" id="ARBA00022908"/>
    </source>
</evidence>
<dbReference type="Pfam" id="PF00589">
    <property type="entry name" value="Phage_integrase"/>
    <property type="match status" value="1"/>
</dbReference>
<evidence type="ECO:0000259" key="7">
    <source>
        <dbReference type="PROSITE" id="PS51900"/>
    </source>
</evidence>
<evidence type="ECO:0000259" key="6">
    <source>
        <dbReference type="PROSITE" id="PS51898"/>
    </source>
</evidence>
<dbReference type="PANTHER" id="PTHR30349:SF64">
    <property type="entry name" value="PROPHAGE INTEGRASE INTD-RELATED"/>
    <property type="match status" value="1"/>
</dbReference>
<dbReference type="Proteomes" id="UP000322658">
    <property type="component" value="Unassembled WGS sequence"/>
</dbReference>
<dbReference type="GO" id="GO:0006310">
    <property type="term" value="P:DNA recombination"/>
    <property type="evidence" value="ECO:0007669"/>
    <property type="project" value="UniProtKB-KW"/>
</dbReference>
<keyword evidence="4" id="KW-0233">DNA recombination</keyword>
<dbReference type="PROSITE" id="PS51898">
    <property type="entry name" value="TYR_RECOMBINASE"/>
    <property type="match status" value="1"/>
</dbReference>
<dbReference type="SUPFAM" id="SSF56349">
    <property type="entry name" value="DNA breaking-rejoining enzymes"/>
    <property type="match status" value="1"/>
</dbReference>
<evidence type="ECO:0000256" key="4">
    <source>
        <dbReference type="ARBA" id="ARBA00023172"/>
    </source>
</evidence>
<dbReference type="InterPro" id="IPR050090">
    <property type="entry name" value="Tyrosine_recombinase_XerCD"/>
</dbReference>
<reference evidence="8 9" key="1">
    <citation type="journal article" date="2019" name="Nat. Med.">
        <title>A library of human gut bacterial isolates paired with longitudinal multiomics data enables mechanistic microbiome research.</title>
        <authorList>
            <person name="Poyet M."/>
            <person name="Groussin M."/>
            <person name="Gibbons S.M."/>
            <person name="Avila-Pacheco J."/>
            <person name="Jiang X."/>
            <person name="Kearney S.M."/>
            <person name="Perrotta A.R."/>
            <person name="Berdy B."/>
            <person name="Zhao S."/>
            <person name="Lieberman T.D."/>
            <person name="Swanson P.K."/>
            <person name="Smith M."/>
            <person name="Roesemann S."/>
            <person name="Alexander J.E."/>
            <person name="Rich S.A."/>
            <person name="Livny J."/>
            <person name="Vlamakis H."/>
            <person name="Clish C."/>
            <person name="Bullock K."/>
            <person name="Deik A."/>
            <person name="Scott J."/>
            <person name="Pierce K.A."/>
            <person name="Xavier R.J."/>
            <person name="Alm E.J."/>
        </authorList>
    </citation>
    <scope>NUCLEOTIDE SEQUENCE [LARGE SCALE GENOMIC DNA]</scope>
    <source>
        <strain evidence="8 9">BIOML-A1</strain>
    </source>
</reference>
<evidence type="ECO:0000313" key="9">
    <source>
        <dbReference type="Proteomes" id="UP000322658"/>
    </source>
</evidence>
<dbReference type="InterPro" id="IPR044068">
    <property type="entry name" value="CB"/>
</dbReference>
<dbReference type="PANTHER" id="PTHR30349">
    <property type="entry name" value="PHAGE INTEGRASE-RELATED"/>
    <property type="match status" value="1"/>
</dbReference>
<evidence type="ECO:0000256" key="5">
    <source>
        <dbReference type="PROSITE-ProRule" id="PRU01248"/>
    </source>
</evidence>
<dbReference type="Gene3D" id="1.10.443.10">
    <property type="entry name" value="Intergrase catalytic core"/>
    <property type="match status" value="1"/>
</dbReference>
<dbReference type="Pfam" id="PF13102">
    <property type="entry name" value="Phage_int_SAM_5"/>
    <property type="match status" value="1"/>
</dbReference>
<dbReference type="RefSeq" id="WP_022062253.1">
    <property type="nucleotide sequence ID" value="NZ_CAXSTY010000001.1"/>
</dbReference>
<evidence type="ECO:0000313" key="8">
    <source>
        <dbReference type="EMBL" id="KAA2373260.1"/>
    </source>
</evidence>
<gene>
    <name evidence="8" type="ORF">F2Y07_12820</name>
</gene>
<dbReference type="AlphaFoldDB" id="A0A5B3GID9"/>
<protein>
    <submittedName>
        <fullName evidence="8">Site-specific integrase</fullName>
    </submittedName>
</protein>
<dbReference type="InterPro" id="IPR013762">
    <property type="entry name" value="Integrase-like_cat_sf"/>
</dbReference>